<dbReference type="InterPro" id="IPR006963">
    <property type="entry name" value="Mopterin_OxRdtase_4Fe-4S_dom"/>
</dbReference>
<evidence type="ECO:0000256" key="3">
    <source>
        <dbReference type="ARBA" id="ARBA00023014"/>
    </source>
</evidence>
<dbReference type="SMART" id="SM00926">
    <property type="entry name" value="Molybdop_Fe4S4"/>
    <property type="match status" value="1"/>
</dbReference>
<dbReference type="PANTHER" id="PTHR43742:SF6">
    <property type="entry name" value="OXIDOREDUCTASE YYAE-RELATED"/>
    <property type="match status" value="1"/>
</dbReference>
<dbReference type="InterPro" id="IPR050612">
    <property type="entry name" value="Prok_Mopterin_Oxidored"/>
</dbReference>
<keyword evidence="1" id="KW-0479">Metal-binding</keyword>
<dbReference type="STRING" id="641491.DND132_1984"/>
<proteinExistence type="predicted"/>
<keyword evidence="3" id="KW-0411">Iron-sulfur</keyword>
<protein>
    <submittedName>
        <fullName evidence="5">Molybdopterin oxidoreductase</fullName>
    </submittedName>
</protein>
<dbReference type="SUPFAM" id="SSF53706">
    <property type="entry name" value="Formate dehydrogenase/DMSO reductase, domains 1-3"/>
    <property type="match status" value="1"/>
</dbReference>
<evidence type="ECO:0000259" key="4">
    <source>
        <dbReference type="SMART" id="SM00926"/>
    </source>
</evidence>
<dbReference type="GO" id="GO:0046872">
    <property type="term" value="F:metal ion binding"/>
    <property type="evidence" value="ECO:0007669"/>
    <property type="project" value="UniProtKB-KW"/>
</dbReference>
<dbReference type="Gene3D" id="3.40.228.10">
    <property type="entry name" value="Dimethylsulfoxide Reductase, domain 2"/>
    <property type="match status" value="1"/>
</dbReference>
<dbReference type="Gene3D" id="3.40.50.740">
    <property type="match status" value="1"/>
</dbReference>
<feature type="domain" description="4Fe-4S Mo/W bis-MGD-type" evidence="4">
    <location>
        <begin position="1"/>
        <end position="52"/>
    </location>
</feature>
<sequence length="635" mass="69736">MKIVTACTMDCGDACSLLVDTERRTVRGNPKHPFTKGFCCKKGARYFRRLDSDERVVEPLVRRGEGFEPTDWDTALGLIADRLDAARRVPESILHVHGHGYRGILGTASTNFFERLGASTVYGCVCDDTGIEACLRDFGVLNHNDPEDILNSDRVVNWGRDMTRCSVHQLALLKQARKHGTEVLSISPGGDGTPEFSDVNVVIRPGTDRFLAAAVLKLFLEAGDLNPWVLTRTANWPALRGLVDGLKFRDLCAACDVPAEDAEMVYEWYAERGNTATVVGWGLQRHRFGGENVRFINAVAMVSGNIGVRGGGAYFNISSGRNLGSWAHLIEGGETPATRRRLLLQDLGAELRRADPPVDFVWIDGHNVVNQVPDGLAVAEALAAPFTVVVDGFLNDTALCADVILPPALMFERRDVLGSYVHNYVNLCDRALPPRGLARPDFDILADLGSRLREPVRLPDEETCLREGLKASAVSFDELLENGFARVNHPFVAFENLVFGHLDGLYRFPEALHPEPAPDPDFPLQLLTVVSGESLHSQIPEADQRGVPTVRIGRTNPALGVLDPQGDVYLVTDLGAMQVRVEVEDGLHPRAVLMRRGGWMKYGQGANAIIHPSVTDMAFGTAYYSQACRLENRQP</sequence>
<dbReference type="SUPFAM" id="SSF50692">
    <property type="entry name" value="ADC-like"/>
    <property type="match status" value="1"/>
</dbReference>
<name>F0JH75_9BACT</name>
<dbReference type="eggNOG" id="COG0243">
    <property type="taxonomic scope" value="Bacteria"/>
</dbReference>
<dbReference type="PANTHER" id="PTHR43742">
    <property type="entry name" value="TRIMETHYLAMINE-N-OXIDE REDUCTASE"/>
    <property type="match status" value="1"/>
</dbReference>
<dbReference type="InterPro" id="IPR006656">
    <property type="entry name" value="Mopterin_OxRdtase"/>
</dbReference>
<dbReference type="Pfam" id="PF00384">
    <property type="entry name" value="Molybdopterin"/>
    <property type="match status" value="1"/>
</dbReference>
<evidence type="ECO:0000313" key="6">
    <source>
        <dbReference type="Proteomes" id="UP000007845"/>
    </source>
</evidence>
<dbReference type="SMR" id="F0JH75"/>
<dbReference type="Proteomes" id="UP000007845">
    <property type="component" value="Chromosome"/>
</dbReference>
<dbReference type="GO" id="GO:0051536">
    <property type="term" value="F:iron-sulfur cluster binding"/>
    <property type="evidence" value="ECO:0007669"/>
    <property type="project" value="UniProtKB-KW"/>
</dbReference>
<dbReference type="AlphaFoldDB" id="F0JH75"/>
<reference evidence="5 6" key="1">
    <citation type="journal article" date="2011" name="J. Bacteriol.">
        <title>Genome sequence of the mercury-methylating strain Desulfovibrio desulfuricans ND132.</title>
        <authorList>
            <person name="Brown S.D."/>
            <person name="Gilmour C.C."/>
            <person name="Kucken A.M."/>
            <person name="Wall J.D."/>
            <person name="Elias D.A."/>
            <person name="Brandt C.C."/>
            <person name="Podar M."/>
            <person name="Chertkov O."/>
            <person name="Held B."/>
            <person name="Bruce D.C."/>
            <person name="Detter J.C."/>
            <person name="Tapia R."/>
            <person name="Han C.S."/>
            <person name="Goodwin L.A."/>
            <person name="Cheng J.F."/>
            <person name="Pitluck S."/>
            <person name="Woyke T."/>
            <person name="Mikhailova N."/>
            <person name="Ivanova N.N."/>
            <person name="Han J."/>
            <person name="Lucas S."/>
            <person name="Lapidus A.L."/>
            <person name="Land M.L."/>
            <person name="Hauser L.J."/>
            <person name="Palumbo A.V."/>
        </authorList>
    </citation>
    <scope>NUCLEOTIDE SEQUENCE [LARGE SCALE GENOMIC DNA]</scope>
    <source>
        <strain evidence="5 6">ND132</strain>
    </source>
</reference>
<dbReference type="Gene3D" id="2.40.40.20">
    <property type="match status" value="1"/>
</dbReference>
<dbReference type="HOGENOM" id="CLU_000422_13_3_7"/>
<evidence type="ECO:0000313" key="5">
    <source>
        <dbReference type="EMBL" id="EGB15190.1"/>
    </source>
</evidence>
<dbReference type="OrthoDB" id="9810782at2"/>
<gene>
    <name evidence="5" type="ORF">DND132_1984</name>
</gene>
<dbReference type="InterPro" id="IPR009010">
    <property type="entry name" value="Asp_de-COase-like_dom_sf"/>
</dbReference>
<dbReference type="Pfam" id="PF04879">
    <property type="entry name" value="Molybdop_Fe4S4"/>
    <property type="match status" value="1"/>
</dbReference>
<organism evidence="5 6">
    <name type="scientific">Pseudodesulfovibrio mercurii</name>
    <dbReference type="NCBI Taxonomy" id="641491"/>
    <lineage>
        <taxon>Bacteria</taxon>
        <taxon>Pseudomonadati</taxon>
        <taxon>Thermodesulfobacteriota</taxon>
        <taxon>Desulfovibrionia</taxon>
        <taxon>Desulfovibrionales</taxon>
        <taxon>Desulfovibrionaceae</taxon>
    </lineage>
</organism>
<dbReference type="EMBL" id="CP003220">
    <property type="protein sequence ID" value="EGB15190.1"/>
    <property type="molecule type" value="Genomic_DNA"/>
</dbReference>
<dbReference type="Gene3D" id="3.30.2070.10">
    <property type="entry name" value="Formate dehydrogenase/DMSO reductase"/>
    <property type="match status" value="1"/>
</dbReference>
<dbReference type="GO" id="GO:0016491">
    <property type="term" value="F:oxidoreductase activity"/>
    <property type="evidence" value="ECO:0007669"/>
    <property type="project" value="InterPro"/>
</dbReference>
<dbReference type="Gene3D" id="2.20.25.90">
    <property type="entry name" value="ADC-like domains"/>
    <property type="match status" value="1"/>
</dbReference>
<keyword evidence="6" id="KW-1185">Reference proteome</keyword>
<accession>F0JH75</accession>
<dbReference type="KEGG" id="ddn:DND132_1984"/>
<dbReference type="RefSeq" id="WP_014322617.1">
    <property type="nucleotide sequence ID" value="NC_016803.1"/>
</dbReference>
<keyword evidence="2" id="KW-0408">Iron</keyword>
<evidence type="ECO:0000256" key="1">
    <source>
        <dbReference type="ARBA" id="ARBA00022723"/>
    </source>
</evidence>
<evidence type="ECO:0000256" key="2">
    <source>
        <dbReference type="ARBA" id="ARBA00023004"/>
    </source>
</evidence>